<sequence>MDLQLTNKAQEAFAQAATTATGKHHPNIEPAHLLLALAAQGGTTTPALLTAGGSSVAAATAAAERAMASMPQVTGGTQQPQLSPTAARALQQAQQYMTAMGDSYVSTDHLLLALARTGQFGLDADAIEKAIPELRGGRPVTSDNPEGTFEALAKYGTDLTARAREGKLDPVIGRDAEIRRVVQVLSRRTKNNPVLIGEPGVGKTAVVEGLAQRIVEGDVPESLRDKTLYSLDLGAMLAGAKYRGEFEERLKAVLEEIKGSDGQIVTFIDEIHTVVGAGAGGEGAMDAGNMLKPMLARGELRLVGATTLDEYRKHIEKDAALERRFQQVFVGEPSVEDTIAILRGLKERYEAHHKVTIADSALVAAASLSDRYISGRQLPDKAIDLIDEAASRLRMEIDSSPVEIDELRRSVDRLKMEEFALEQETDAASRDRLERLRKDLADRSEELAALNARWEAEKAGLNAVGDIKARIDDLRVQADRLQREGDLAGASKIAYGDIPALEKQLATAQEREAAATSVDEEPMVKEEVGADDIADVISAWTGIPAGRLMEGESEKLLHMEQHIGARLIGQADAVRAVSDAVRRTRAGVSDPDRPTGSFLFLGPTGVGKTELAKSLADFLFDDERAMVRIDMSEYSERHSVARLIGAPPGYVGYEEGGQLTEAVRRRPYSVILLDEVEKAHPETFDILLQVLDDGRLTDGQGRTVDFRNVILVLTSNLGSQFLTDPLLSPEARRESVMGVVRSSFKPEFLNRLDEVVVFDALSRDDLAHIVDLQVRAFAERLADRRITLEVTDEARQWLAARGYDPAYGARPLRRLVQREIGDRLARGLLSGEVRDGATVQVGVDAAGESLTLG</sequence>
<evidence type="ECO:0000256" key="1">
    <source>
        <dbReference type="ARBA" id="ARBA00008675"/>
    </source>
</evidence>
<dbReference type="PROSITE" id="PS51903">
    <property type="entry name" value="CLP_R"/>
    <property type="match status" value="1"/>
</dbReference>
<evidence type="ECO:0000256" key="9">
    <source>
        <dbReference type="PROSITE-ProRule" id="PRU01251"/>
    </source>
</evidence>
<evidence type="ECO:0000256" key="4">
    <source>
        <dbReference type="ARBA" id="ARBA00022840"/>
    </source>
</evidence>
<dbReference type="Pfam" id="PF02861">
    <property type="entry name" value="Clp_N"/>
    <property type="match status" value="1"/>
</dbReference>
<dbReference type="RefSeq" id="WP_344254520.1">
    <property type="nucleotide sequence ID" value="NZ_BAAARE010000007.1"/>
</dbReference>
<keyword evidence="4 10" id="KW-0067">ATP-binding</keyword>
<dbReference type="PROSITE" id="PS00870">
    <property type="entry name" value="CLPAB_1"/>
    <property type="match status" value="1"/>
</dbReference>
<dbReference type="PROSITE" id="PS00871">
    <property type="entry name" value="CLPAB_2"/>
    <property type="match status" value="1"/>
</dbReference>
<protein>
    <recommendedName>
        <fullName evidence="11">Chaperone protein ClpB</fullName>
    </recommendedName>
</protein>
<keyword evidence="2 9" id="KW-0677">Repeat</keyword>
<dbReference type="SUPFAM" id="SSF81923">
    <property type="entry name" value="Double Clp-N motif"/>
    <property type="match status" value="1"/>
</dbReference>
<keyword evidence="7 10" id="KW-0143">Chaperone</keyword>
<dbReference type="InterPro" id="IPR050130">
    <property type="entry name" value="ClpA_ClpB"/>
</dbReference>
<comment type="subcellular location">
    <subcellularLocation>
        <location evidence="11">Cytoplasm</location>
    </subcellularLocation>
</comment>
<dbReference type="Gene3D" id="1.10.8.60">
    <property type="match status" value="1"/>
</dbReference>
<organism evidence="13 14">
    <name type="scientific">Terrabacter carboxydivorans</name>
    <dbReference type="NCBI Taxonomy" id="619730"/>
    <lineage>
        <taxon>Bacteria</taxon>
        <taxon>Bacillati</taxon>
        <taxon>Actinomycetota</taxon>
        <taxon>Actinomycetes</taxon>
        <taxon>Micrococcales</taxon>
        <taxon>Intrasporangiaceae</taxon>
        <taxon>Terrabacter</taxon>
    </lineage>
</organism>
<keyword evidence="11" id="KW-0963">Cytoplasm</keyword>
<evidence type="ECO:0000313" key="14">
    <source>
        <dbReference type="Proteomes" id="UP001500730"/>
    </source>
</evidence>
<keyword evidence="6 11" id="KW-0175">Coiled coil</keyword>
<evidence type="ECO:0000256" key="10">
    <source>
        <dbReference type="RuleBase" id="RU004432"/>
    </source>
</evidence>
<dbReference type="InterPro" id="IPR001270">
    <property type="entry name" value="ClpA/B"/>
</dbReference>
<dbReference type="SUPFAM" id="SSF52540">
    <property type="entry name" value="P-loop containing nucleoside triphosphate hydrolases"/>
    <property type="match status" value="2"/>
</dbReference>
<comment type="subunit">
    <text evidence="11">Homohexamer; The oligomerization is ATP-dependent.</text>
</comment>
<dbReference type="SMART" id="SM00382">
    <property type="entry name" value="AAA"/>
    <property type="match status" value="2"/>
</dbReference>
<dbReference type="EMBL" id="BAAARE010000007">
    <property type="protein sequence ID" value="GAA2480780.1"/>
    <property type="molecule type" value="Genomic_DNA"/>
</dbReference>
<proteinExistence type="inferred from homology"/>
<reference evidence="14" key="1">
    <citation type="journal article" date="2019" name="Int. J. Syst. Evol. Microbiol.">
        <title>The Global Catalogue of Microorganisms (GCM) 10K type strain sequencing project: providing services to taxonomists for standard genome sequencing and annotation.</title>
        <authorList>
            <consortium name="The Broad Institute Genomics Platform"/>
            <consortium name="The Broad Institute Genome Sequencing Center for Infectious Disease"/>
            <person name="Wu L."/>
            <person name="Ma J."/>
        </authorList>
    </citation>
    <scope>NUCLEOTIDE SEQUENCE [LARGE SCALE GENOMIC DNA]</scope>
    <source>
        <strain evidence="14">JCM 16259</strain>
    </source>
</reference>
<dbReference type="InterPro" id="IPR019489">
    <property type="entry name" value="Clp_ATPase_C"/>
</dbReference>
<dbReference type="InterPro" id="IPR028299">
    <property type="entry name" value="ClpA/B_CS2"/>
</dbReference>
<keyword evidence="14" id="KW-1185">Reference proteome</keyword>
<dbReference type="InterPro" id="IPR027417">
    <property type="entry name" value="P-loop_NTPase"/>
</dbReference>
<dbReference type="InterPro" id="IPR036628">
    <property type="entry name" value="Clp_N_dom_sf"/>
</dbReference>
<dbReference type="Pfam" id="PF10431">
    <property type="entry name" value="ClpB_D2-small"/>
    <property type="match status" value="1"/>
</dbReference>
<dbReference type="Pfam" id="PF17871">
    <property type="entry name" value="AAA_lid_9"/>
    <property type="match status" value="1"/>
</dbReference>
<comment type="subunit">
    <text evidence="8">Homohexamer. The oligomerization is ATP-dependent.</text>
</comment>
<dbReference type="Pfam" id="PF00004">
    <property type="entry name" value="AAA"/>
    <property type="match status" value="1"/>
</dbReference>
<dbReference type="PANTHER" id="PTHR11638">
    <property type="entry name" value="ATP-DEPENDENT CLP PROTEASE"/>
    <property type="match status" value="1"/>
</dbReference>
<feature type="domain" description="Clp R" evidence="12">
    <location>
        <begin position="1"/>
        <end position="148"/>
    </location>
</feature>
<evidence type="ECO:0000256" key="8">
    <source>
        <dbReference type="ARBA" id="ARBA00026057"/>
    </source>
</evidence>
<accession>A0ABP5YKW4</accession>
<evidence type="ECO:0000259" key="12">
    <source>
        <dbReference type="PROSITE" id="PS51903"/>
    </source>
</evidence>
<dbReference type="CDD" id="cd19499">
    <property type="entry name" value="RecA-like_ClpB_Hsp104-like"/>
    <property type="match status" value="1"/>
</dbReference>
<evidence type="ECO:0000256" key="5">
    <source>
        <dbReference type="ARBA" id="ARBA00023016"/>
    </source>
</evidence>
<dbReference type="InterPro" id="IPR003593">
    <property type="entry name" value="AAA+_ATPase"/>
</dbReference>
<comment type="caution">
    <text evidence="13">The sequence shown here is derived from an EMBL/GenBank/DDBJ whole genome shotgun (WGS) entry which is preliminary data.</text>
</comment>
<evidence type="ECO:0000313" key="13">
    <source>
        <dbReference type="EMBL" id="GAA2480780.1"/>
    </source>
</evidence>
<dbReference type="Gene3D" id="3.40.50.300">
    <property type="entry name" value="P-loop containing nucleotide triphosphate hydrolases"/>
    <property type="match status" value="3"/>
</dbReference>
<dbReference type="Pfam" id="PF07724">
    <property type="entry name" value="AAA_2"/>
    <property type="match status" value="1"/>
</dbReference>
<dbReference type="InterPro" id="IPR018368">
    <property type="entry name" value="ClpA/B_CS1"/>
</dbReference>
<dbReference type="PRINTS" id="PR00300">
    <property type="entry name" value="CLPPROTEASEA"/>
</dbReference>
<evidence type="ECO:0000256" key="2">
    <source>
        <dbReference type="ARBA" id="ARBA00022737"/>
    </source>
</evidence>
<evidence type="ECO:0000256" key="7">
    <source>
        <dbReference type="ARBA" id="ARBA00023186"/>
    </source>
</evidence>
<dbReference type="PANTHER" id="PTHR11638:SF18">
    <property type="entry name" value="HEAT SHOCK PROTEIN 104"/>
    <property type="match status" value="1"/>
</dbReference>
<evidence type="ECO:0000256" key="6">
    <source>
        <dbReference type="ARBA" id="ARBA00023054"/>
    </source>
</evidence>
<gene>
    <name evidence="11 13" type="primary">clpB</name>
    <name evidence="13" type="ORF">GCM10009858_18020</name>
</gene>
<keyword evidence="5 11" id="KW-0346">Stress response</keyword>
<dbReference type="Proteomes" id="UP001500730">
    <property type="component" value="Unassembled WGS sequence"/>
</dbReference>
<evidence type="ECO:0000256" key="11">
    <source>
        <dbReference type="RuleBase" id="RU362034"/>
    </source>
</evidence>
<name>A0ABP5YKW4_9MICO</name>
<comment type="similarity">
    <text evidence="1 10">Belongs to the ClpA/ClpB family.</text>
</comment>
<dbReference type="InterPro" id="IPR041546">
    <property type="entry name" value="ClpA/ClpB_AAA_lid"/>
</dbReference>
<evidence type="ECO:0000256" key="3">
    <source>
        <dbReference type="ARBA" id="ARBA00022741"/>
    </source>
</evidence>
<dbReference type="Gene3D" id="1.10.1780.10">
    <property type="entry name" value="Clp, N-terminal domain"/>
    <property type="match status" value="1"/>
</dbReference>
<comment type="function">
    <text evidence="11">Part of a stress-induced multi-chaperone system, it is involved in the recovery of the cell from heat-induced damage, in cooperation with DnaK, DnaJ and GrpE.</text>
</comment>
<dbReference type="InterPro" id="IPR003959">
    <property type="entry name" value="ATPase_AAA_core"/>
</dbReference>
<dbReference type="InterPro" id="IPR004176">
    <property type="entry name" value="Clp_R_N"/>
</dbReference>
<dbReference type="NCBIfam" id="TIGR03346">
    <property type="entry name" value="chaperone_ClpB"/>
    <property type="match status" value="1"/>
</dbReference>
<dbReference type="CDD" id="cd00009">
    <property type="entry name" value="AAA"/>
    <property type="match status" value="1"/>
</dbReference>
<dbReference type="SMART" id="SM01086">
    <property type="entry name" value="ClpB_D2-small"/>
    <property type="match status" value="1"/>
</dbReference>
<dbReference type="InterPro" id="IPR017730">
    <property type="entry name" value="Chaperonin_ClpB"/>
</dbReference>
<feature type="coiled-coil region" evidence="11">
    <location>
        <begin position="404"/>
        <end position="484"/>
    </location>
</feature>
<keyword evidence="3 10" id="KW-0547">Nucleotide-binding</keyword>